<reference evidence="1 2" key="1">
    <citation type="submission" date="2016-04" db="EMBL/GenBank/DDBJ databases">
        <title>ATOL: Assembling a taxonomically balanced genome-scale reconstruction of the evolutionary history of the Enterobacteriaceae.</title>
        <authorList>
            <person name="Plunkett G.III."/>
            <person name="Neeno-Eckwall E.C."/>
            <person name="Glasner J.D."/>
            <person name="Perna N.T."/>
        </authorList>
    </citation>
    <scope>NUCLEOTIDE SEQUENCE [LARGE SCALE GENOMIC DNA]</scope>
    <source>
        <strain evidence="1 2">ATCC 51604</strain>
    </source>
</reference>
<name>A0A1B7HMF2_9ENTR</name>
<dbReference type="RefSeq" id="WP_064518905.1">
    <property type="nucleotide sequence ID" value="NZ_LXEP01000045.1"/>
</dbReference>
<protein>
    <submittedName>
        <fullName evidence="1">Uncharacterized protein</fullName>
    </submittedName>
</protein>
<proteinExistence type="predicted"/>
<dbReference type="Proteomes" id="UP000078504">
    <property type="component" value="Unassembled WGS sequence"/>
</dbReference>
<organism evidence="1 2">
    <name type="scientific">Buttiauxella gaviniae ATCC 51604</name>
    <dbReference type="NCBI Taxonomy" id="1354253"/>
    <lineage>
        <taxon>Bacteria</taxon>
        <taxon>Pseudomonadati</taxon>
        <taxon>Pseudomonadota</taxon>
        <taxon>Gammaproteobacteria</taxon>
        <taxon>Enterobacterales</taxon>
        <taxon>Enterobacteriaceae</taxon>
        <taxon>Buttiauxella</taxon>
    </lineage>
</organism>
<comment type="caution">
    <text evidence="1">The sequence shown here is derived from an EMBL/GenBank/DDBJ whole genome shotgun (WGS) entry which is preliminary data.</text>
</comment>
<gene>
    <name evidence="1" type="ORF">M977_04421</name>
</gene>
<dbReference type="PATRIC" id="fig|1354253.4.peg.4540"/>
<evidence type="ECO:0000313" key="2">
    <source>
        <dbReference type="Proteomes" id="UP000078504"/>
    </source>
</evidence>
<sequence length="72" mass="7999">MNISTKQYLDGLTGKFMSREIPKPGDKLTLVMPTCRGRRHLPVGEVESVMKIGSGQCLVMVKELAKVEGMNY</sequence>
<dbReference type="AlphaFoldDB" id="A0A1B7HMF2"/>
<accession>A0A1B7HMF2</accession>
<evidence type="ECO:0000313" key="1">
    <source>
        <dbReference type="EMBL" id="OAT16802.1"/>
    </source>
</evidence>
<dbReference type="EMBL" id="LXEP01000045">
    <property type="protein sequence ID" value="OAT16802.1"/>
    <property type="molecule type" value="Genomic_DNA"/>
</dbReference>